<proteinExistence type="predicted"/>
<reference evidence="1" key="1">
    <citation type="submission" date="2021-07" db="EMBL/GenBank/DDBJ databases">
        <authorList>
            <person name="Roth S.J."/>
            <person name="Krukonis G.P."/>
            <person name="Delesalle V.A."/>
        </authorList>
    </citation>
    <scope>NUCLEOTIDE SEQUENCE</scope>
</reference>
<keyword evidence="2" id="KW-1185">Reference proteome</keyword>
<protein>
    <submittedName>
        <fullName evidence="1">Uncharacterized protein</fullName>
    </submittedName>
</protein>
<sequence length="80" mass="8903">MTKMNRDHLHELWLQAKANRERLEGCAKHFFDLGAPPYSLGAKCHCAHCGGVMDLVVIDQYARGYAAAGGDPNDVVKNYR</sequence>
<dbReference type="Proteomes" id="UP000828678">
    <property type="component" value="Segment"/>
</dbReference>
<accession>A0AAE7X0I8</accession>
<organism evidence="1 2">
    <name type="scientific">Erwinia phage AH03</name>
    <dbReference type="NCBI Taxonomy" id="2869568"/>
    <lineage>
        <taxon>Viruses</taxon>
        <taxon>Duplodnaviria</taxon>
        <taxon>Heunggongvirae</taxon>
        <taxon>Uroviricota</taxon>
        <taxon>Caudoviricetes</taxon>
        <taxon>Ahotrevirus</taxon>
        <taxon>Ahotrevirus AH03</taxon>
    </lineage>
</organism>
<gene>
    <name evidence="1" type="primary">22</name>
    <name evidence="1" type="ORF">AH03_22</name>
</gene>
<name>A0AAE7X0I8_9CAUD</name>
<dbReference type="EMBL" id="MZ501266">
    <property type="protein sequence ID" value="QZA70436.1"/>
    <property type="molecule type" value="Genomic_DNA"/>
</dbReference>
<evidence type="ECO:0000313" key="1">
    <source>
        <dbReference type="EMBL" id="QZA70436.1"/>
    </source>
</evidence>
<evidence type="ECO:0000313" key="2">
    <source>
        <dbReference type="Proteomes" id="UP000828678"/>
    </source>
</evidence>